<accession>A0A326TWX4</accession>
<reference evidence="1 2" key="1">
    <citation type="submission" date="2018-06" db="EMBL/GenBank/DDBJ databases">
        <title>Genomic Encyclopedia of Archaeal and Bacterial Type Strains, Phase II (KMG-II): from individual species to whole genera.</title>
        <authorList>
            <person name="Goeker M."/>
        </authorList>
    </citation>
    <scope>NUCLEOTIDE SEQUENCE [LARGE SCALE GENOMIC DNA]</scope>
    <source>
        <strain evidence="1 2">ATCC BAA-1881</strain>
    </source>
</reference>
<dbReference type="RefSeq" id="WP_170142983.1">
    <property type="nucleotide sequence ID" value="NZ_BIFX01000002.1"/>
</dbReference>
<gene>
    <name evidence="1" type="ORF">EI42_05834</name>
</gene>
<dbReference type="EMBL" id="QKUF01000040">
    <property type="protein sequence ID" value="PZW20759.1"/>
    <property type="molecule type" value="Genomic_DNA"/>
</dbReference>
<organism evidence="1 2">
    <name type="scientific">Thermosporothrix hazakensis</name>
    <dbReference type="NCBI Taxonomy" id="644383"/>
    <lineage>
        <taxon>Bacteria</taxon>
        <taxon>Bacillati</taxon>
        <taxon>Chloroflexota</taxon>
        <taxon>Ktedonobacteria</taxon>
        <taxon>Ktedonobacterales</taxon>
        <taxon>Thermosporotrichaceae</taxon>
        <taxon>Thermosporothrix</taxon>
    </lineage>
</organism>
<keyword evidence="2" id="KW-1185">Reference proteome</keyword>
<evidence type="ECO:0000313" key="1">
    <source>
        <dbReference type="EMBL" id="PZW20759.1"/>
    </source>
</evidence>
<protein>
    <submittedName>
        <fullName evidence="1">Uncharacterized protein</fullName>
    </submittedName>
</protein>
<dbReference type="Proteomes" id="UP000248806">
    <property type="component" value="Unassembled WGS sequence"/>
</dbReference>
<evidence type="ECO:0000313" key="2">
    <source>
        <dbReference type="Proteomes" id="UP000248806"/>
    </source>
</evidence>
<dbReference type="AlphaFoldDB" id="A0A326TWX4"/>
<proteinExistence type="predicted"/>
<sequence>MLKRAVIAGLLGAAPLSLSAFIEYMRELAFSQEQISQRMQQGARA</sequence>
<comment type="caution">
    <text evidence="1">The sequence shown here is derived from an EMBL/GenBank/DDBJ whole genome shotgun (WGS) entry which is preliminary data.</text>
</comment>
<name>A0A326TWX4_THEHA</name>